<evidence type="ECO:0000256" key="5">
    <source>
        <dbReference type="ARBA" id="ARBA00023157"/>
    </source>
</evidence>
<dbReference type="FunFam" id="3.40.30.10:FF:000056">
    <property type="entry name" value="Thiol peroxidase"/>
    <property type="match status" value="1"/>
</dbReference>
<dbReference type="InterPro" id="IPR018219">
    <property type="entry name" value="Tpx_CS"/>
</dbReference>
<keyword evidence="6 8" id="KW-0676">Redox-active center</keyword>
<name>A0AB37QNB5_9PSED</name>
<gene>
    <name evidence="8" type="primary">tpx</name>
    <name evidence="10" type="ORF">ALP74_00260</name>
</gene>
<dbReference type="CDD" id="cd03014">
    <property type="entry name" value="PRX_Atyp2cys"/>
    <property type="match status" value="1"/>
</dbReference>
<dbReference type="InterPro" id="IPR013740">
    <property type="entry name" value="Redoxin"/>
</dbReference>
<dbReference type="Pfam" id="PF08534">
    <property type="entry name" value="Redoxin"/>
    <property type="match status" value="1"/>
</dbReference>
<comment type="catalytic activity">
    <reaction evidence="7 8">
        <text>a hydroperoxide + [thioredoxin]-dithiol = an alcohol + [thioredoxin]-disulfide + H2O</text>
        <dbReference type="Rhea" id="RHEA:62620"/>
        <dbReference type="Rhea" id="RHEA-COMP:10698"/>
        <dbReference type="Rhea" id="RHEA-COMP:10700"/>
        <dbReference type="ChEBI" id="CHEBI:15377"/>
        <dbReference type="ChEBI" id="CHEBI:29950"/>
        <dbReference type="ChEBI" id="CHEBI:30879"/>
        <dbReference type="ChEBI" id="CHEBI:35924"/>
        <dbReference type="ChEBI" id="CHEBI:50058"/>
        <dbReference type="EC" id="1.11.1.24"/>
    </reaction>
</comment>
<evidence type="ECO:0000256" key="4">
    <source>
        <dbReference type="ARBA" id="ARBA00023002"/>
    </source>
</evidence>
<keyword evidence="4 8" id="KW-0560">Oxidoreductase</keyword>
<dbReference type="Proteomes" id="UP000272613">
    <property type="component" value="Unassembled WGS sequence"/>
</dbReference>
<dbReference type="InterPro" id="IPR050455">
    <property type="entry name" value="Tpx_Peroxidase_subfamily"/>
</dbReference>
<organism evidence="10 11">
    <name type="scientific">Pseudomonas coronafaciens pv. garcae</name>
    <dbReference type="NCBI Taxonomy" id="251653"/>
    <lineage>
        <taxon>Bacteria</taxon>
        <taxon>Pseudomonadati</taxon>
        <taxon>Pseudomonadota</taxon>
        <taxon>Gammaproteobacteria</taxon>
        <taxon>Pseudomonadales</taxon>
        <taxon>Pseudomonadaceae</taxon>
        <taxon>Pseudomonas</taxon>
        <taxon>Pseudomonas coronafaciens</taxon>
    </lineage>
</organism>
<evidence type="ECO:0000256" key="6">
    <source>
        <dbReference type="ARBA" id="ARBA00023284"/>
    </source>
</evidence>
<evidence type="ECO:0000256" key="1">
    <source>
        <dbReference type="ARBA" id="ARBA00011738"/>
    </source>
</evidence>
<keyword evidence="5 8" id="KW-1015">Disulfide bond</keyword>
<accession>A0AB37QNB5</accession>
<evidence type="ECO:0000259" key="9">
    <source>
        <dbReference type="PROSITE" id="PS51352"/>
    </source>
</evidence>
<comment type="subunit">
    <text evidence="1 8">Homodimer.</text>
</comment>
<dbReference type="GO" id="GO:0008379">
    <property type="term" value="F:thioredoxin peroxidase activity"/>
    <property type="evidence" value="ECO:0007669"/>
    <property type="project" value="UniProtKB-UniRule"/>
</dbReference>
<protein>
    <recommendedName>
        <fullName evidence="8">Thiol peroxidase</fullName>
        <shortName evidence="8">Tpx</shortName>
        <ecNumber evidence="8">1.11.1.24</ecNumber>
    </recommendedName>
    <alternativeName>
        <fullName evidence="8">Peroxiredoxin tpx</fullName>
        <shortName evidence="8">Prx</shortName>
    </alternativeName>
    <alternativeName>
        <fullName evidence="8">Thioredoxin peroxidase</fullName>
    </alternativeName>
    <alternativeName>
        <fullName evidence="8">Thioredoxin-dependent peroxiredoxin</fullName>
    </alternativeName>
</protein>
<keyword evidence="3 8" id="KW-0049">Antioxidant</keyword>
<dbReference type="PROSITE" id="PS51352">
    <property type="entry name" value="THIOREDOXIN_2"/>
    <property type="match status" value="1"/>
</dbReference>
<comment type="miscellaneous">
    <text evidence="8">The active site is a conserved redox-active cysteine residue, the peroxidatic cysteine (C(P)), which makes the nucleophilic attack on the peroxide substrate. The peroxide oxidizes the C(P)-SH to cysteine sulfenic acid (C(P)-SOH), which then reacts with another cysteine residue, the resolving cysteine (C(R)), to form a disulfide bridge. The disulfide is subsequently reduced by an appropriate electron donor to complete the catalytic cycle. In this atypical 2-Cys peroxiredoxin, C(R) is present in the same subunit to form an intramolecular disulfide. The disulfide is subsequently reduced by thioredoxin.</text>
</comment>
<sequence>MCFMAQVTLKGGAVQVNGNLPEVGSKAPAFTLVGAGLADKTLADFAGKRKVLNIFPSVDTPTCATSVRKFNASANDLNNTVVLCISADLPFAQARFCGSEGLDNVHNLSSFRSADFSQHYGVAIADGPLKGLTARAVVVLDENDNVLHSELVSEIAEEPGYDAALAVLK</sequence>
<comment type="function">
    <text evidence="8">Thiol-specific peroxidase that catalyzes the reduction of hydrogen peroxide and organic hydroperoxides to water and alcohols, respectively. Plays a role in cell protection against oxidative stress by detoxifying peroxides.</text>
</comment>
<evidence type="ECO:0000313" key="10">
    <source>
        <dbReference type="EMBL" id="RMR99587.1"/>
    </source>
</evidence>
<keyword evidence="2 8" id="KW-0575">Peroxidase</keyword>
<dbReference type="EC" id="1.11.1.24" evidence="8"/>
<dbReference type="GO" id="GO:0034599">
    <property type="term" value="P:cellular response to oxidative stress"/>
    <property type="evidence" value="ECO:0007669"/>
    <property type="project" value="UniProtKB-ARBA"/>
</dbReference>
<proteinExistence type="inferred from homology"/>
<dbReference type="PANTHER" id="PTHR43110:SF1">
    <property type="entry name" value="THIOL PEROXIDASE"/>
    <property type="match status" value="1"/>
</dbReference>
<dbReference type="InterPro" id="IPR013766">
    <property type="entry name" value="Thioredoxin_domain"/>
</dbReference>
<dbReference type="EMBL" id="RBSH01000198">
    <property type="protein sequence ID" value="RMR99587.1"/>
    <property type="molecule type" value="Genomic_DNA"/>
</dbReference>
<comment type="caution">
    <text evidence="10">The sequence shown here is derived from an EMBL/GenBank/DDBJ whole genome shotgun (WGS) entry which is preliminary data.</text>
</comment>
<dbReference type="NCBIfam" id="NF001808">
    <property type="entry name" value="PRK00522.1"/>
    <property type="match status" value="1"/>
</dbReference>
<evidence type="ECO:0000256" key="8">
    <source>
        <dbReference type="HAMAP-Rule" id="MF_00269"/>
    </source>
</evidence>
<dbReference type="AlphaFoldDB" id="A0AB37QNB5"/>
<evidence type="ECO:0000256" key="3">
    <source>
        <dbReference type="ARBA" id="ARBA00022862"/>
    </source>
</evidence>
<dbReference type="PANTHER" id="PTHR43110">
    <property type="entry name" value="THIOL PEROXIDASE"/>
    <property type="match status" value="1"/>
</dbReference>
<feature type="active site" description="Cysteine sulfenic acid (-SOH) intermediate" evidence="8">
    <location>
        <position position="63"/>
    </location>
</feature>
<dbReference type="InterPro" id="IPR036249">
    <property type="entry name" value="Thioredoxin-like_sf"/>
</dbReference>
<dbReference type="HAMAP" id="MF_00269">
    <property type="entry name" value="Tpx"/>
    <property type="match status" value="1"/>
</dbReference>
<dbReference type="PROSITE" id="PS01265">
    <property type="entry name" value="TPX"/>
    <property type="match status" value="1"/>
</dbReference>
<evidence type="ECO:0000313" key="11">
    <source>
        <dbReference type="Proteomes" id="UP000272613"/>
    </source>
</evidence>
<feature type="disulfide bond" description="Redox-active" evidence="8">
    <location>
        <begin position="63"/>
        <end position="97"/>
    </location>
</feature>
<dbReference type="InterPro" id="IPR002065">
    <property type="entry name" value="TPX"/>
</dbReference>
<dbReference type="Gene3D" id="3.40.30.10">
    <property type="entry name" value="Glutaredoxin"/>
    <property type="match status" value="1"/>
</dbReference>
<evidence type="ECO:0000256" key="7">
    <source>
        <dbReference type="ARBA" id="ARBA00049091"/>
    </source>
</evidence>
<evidence type="ECO:0000256" key="2">
    <source>
        <dbReference type="ARBA" id="ARBA00022559"/>
    </source>
</evidence>
<feature type="domain" description="Thioredoxin" evidence="9">
    <location>
        <begin position="21"/>
        <end position="169"/>
    </location>
</feature>
<dbReference type="SUPFAM" id="SSF52833">
    <property type="entry name" value="Thioredoxin-like"/>
    <property type="match status" value="1"/>
</dbReference>
<comment type="similarity">
    <text evidence="8">Belongs to the peroxiredoxin family. Tpx subfamily.</text>
</comment>
<reference evidence="10 11" key="1">
    <citation type="submission" date="2018-08" db="EMBL/GenBank/DDBJ databases">
        <title>Recombination of ecologically and evolutionarily significant loci maintains genetic cohesion in the Pseudomonas syringae species complex.</title>
        <authorList>
            <person name="Dillon M."/>
            <person name="Thakur S."/>
            <person name="Almeida R.N.D."/>
            <person name="Weir B.S."/>
            <person name="Guttman D.S."/>
        </authorList>
    </citation>
    <scope>NUCLEOTIDE SEQUENCE [LARGE SCALE GENOMIC DNA]</scope>
    <source>
        <strain evidence="10 11">ICMP 5019</strain>
    </source>
</reference>